<organism evidence="2 3">
    <name type="scientific">Plutella xylostella</name>
    <name type="common">Diamondback moth</name>
    <name type="synonym">Plutella maculipennis</name>
    <dbReference type="NCBI Taxonomy" id="51655"/>
    <lineage>
        <taxon>Eukaryota</taxon>
        <taxon>Metazoa</taxon>
        <taxon>Ecdysozoa</taxon>
        <taxon>Arthropoda</taxon>
        <taxon>Hexapoda</taxon>
        <taxon>Insecta</taxon>
        <taxon>Pterygota</taxon>
        <taxon>Neoptera</taxon>
        <taxon>Endopterygota</taxon>
        <taxon>Lepidoptera</taxon>
        <taxon>Glossata</taxon>
        <taxon>Ditrysia</taxon>
        <taxon>Yponomeutoidea</taxon>
        <taxon>Plutellidae</taxon>
        <taxon>Plutella</taxon>
    </lineage>
</organism>
<feature type="region of interest" description="Disordered" evidence="1">
    <location>
        <begin position="222"/>
        <end position="502"/>
    </location>
</feature>
<feature type="compositionally biased region" description="Basic and acidic residues" evidence="1">
    <location>
        <begin position="395"/>
        <end position="427"/>
    </location>
</feature>
<evidence type="ECO:0000313" key="2">
    <source>
        <dbReference type="EMBL" id="KAG7307032.1"/>
    </source>
</evidence>
<proteinExistence type="predicted"/>
<feature type="compositionally biased region" description="Basic and acidic residues" evidence="1">
    <location>
        <begin position="244"/>
        <end position="288"/>
    </location>
</feature>
<accession>A0ABQ7QPQ7</accession>
<comment type="caution">
    <text evidence="2">The sequence shown here is derived from an EMBL/GenBank/DDBJ whole genome shotgun (WGS) entry which is preliminary data.</text>
</comment>
<evidence type="ECO:0000313" key="3">
    <source>
        <dbReference type="Proteomes" id="UP000823941"/>
    </source>
</evidence>
<protein>
    <submittedName>
        <fullName evidence="2">Uncharacterized protein</fullName>
    </submittedName>
</protein>
<dbReference type="Proteomes" id="UP000823941">
    <property type="component" value="Chromosome 10"/>
</dbReference>
<feature type="compositionally biased region" description="Polar residues" evidence="1">
    <location>
        <begin position="232"/>
        <end position="243"/>
    </location>
</feature>
<feature type="compositionally biased region" description="Basic and acidic residues" evidence="1">
    <location>
        <begin position="439"/>
        <end position="460"/>
    </location>
</feature>
<sequence>MDINKRNLDLQNLQSYLQTVDKEVTMVLQSLQWDRKHLLEGKDLVSCSHDPNHKVPPDKREQHERNCILSSHGYSRADDLLPDPVDPHAPTLVKHSKMEIQSIIQKASNSAPCFKMGAGSPASPEPLSLSRLQATYSADERRALHDAVVAAAPDHGDIAELALMSVEERSQARAASKLELLAQLRDMKRRRARYRGAAGSARYSDTLRDLIKTQMELYTGVKNEPDVDKTSVGISTQTNNKQHSGYEHGNEAMQSREPKQSNKGREYDTKRREPSKEQDRYAKAEIRPRGRKKDSRSNCSKDRNYESCTKETDSGWKRDNESCKTHYRNDYDYNRGAGSSHSSRSRNRYDDYEVKQKHRTESYSKSRREQSRDRSRVRVKVESSPSRSAEQAAYVEDKKSRYEESDRRRKDSKEYSRHKSDKSKVESSSRNTQEQTVYVKEDSKSRHDKSYERQENPKEHSRSKKKKHKSHRDNRERPRSADCEPEIKQELHTRYYDCEDGE</sequence>
<feature type="compositionally biased region" description="Basic residues" evidence="1">
    <location>
        <begin position="461"/>
        <end position="472"/>
    </location>
</feature>
<feature type="compositionally biased region" description="Basic and acidic residues" evidence="1">
    <location>
        <begin position="347"/>
        <end position="381"/>
    </location>
</feature>
<dbReference type="EMBL" id="JAHIBW010000010">
    <property type="protein sequence ID" value="KAG7307032.1"/>
    <property type="molecule type" value="Genomic_DNA"/>
</dbReference>
<evidence type="ECO:0000256" key="1">
    <source>
        <dbReference type="SAM" id="MobiDB-lite"/>
    </source>
</evidence>
<reference evidence="2 3" key="1">
    <citation type="submission" date="2021-06" db="EMBL/GenBank/DDBJ databases">
        <title>A haploid diamondback moth (Plutella xylostella L.) genome assembly resolves 31 chromosomes and identifies a diamide resistance mutation.</title>
        <authorList>
            <person name="Ward C.M."/>
            <person name="Perry K.D."/>
            <person name="Baker G."/>
            <person name="Powis K."/>
            <person name="Heckel D.G."/>
            <person name="Baxter S.W."/>
        </authorList>
    </citation>
    <scope>NUCLEOTIDE SEQUENCE [LARGE SCALE GENOMIC DNA]</scope>
    <source>
        <strain evidence="2 3">LV</strain>
        <tissue evidence="2">Single pupa</tissue>
    </source>
</reference>
<name>A0ABQ7QPQ7_PLUXY</name>
<gene>
    <name evidence="2" type="ORF">JYU34_007164</name>
</gene>
<keyword evidence="3" id="KW-1185">Reference proteome</keyword>
<feature type="compositionally biased region" description="Basic and acidic residues" evidence="1">
    <location>
        <begin position="473"/>
        <end position="502"/>
    </location>
</feature>
<feature type="compositionally biased region" description="Basic and acidic residues" evidence="1">
    <location>
        <begin position="295"/>
        <end position="333"/>
    </location>
</feature>